<sequence length="33" mass="3726">MKPFADRIFGKLLQTGDTPNSRINYSATSIKVR</sequence>
<dbReference type="Proteomes" id="UP000274578">
    <property type="component" value="Chromosome 1"/>
</dbReference>
<evidence type="ECO:0000313" key="2">
    <source>
        <dbReference type="Proteomes" id="UP000274578"/>
    </source>
</evidence>
<organism evidence="1 2">
    <name type="scientific">Segatella oris</name>
    <dbReference type="NCBI Taxonomy" id="28135"/>
    <lineage>
        <taxon>Bacteria</taxon>
        <taxon>Pseudomonadati</taxon>
        <taxon>Bacteroidota</taxon>
        <taxon>Bacteroidia</taxon>
        <taxon>Bacteroidales</taxon>
        <taxon>Prevotellaceae</taxon>
        <taxon>Segatella</taxon>
    </lineage>
</organism>
<dbReference type="KEGG" id="poc:NCTC13071_01589"/>
<name>A0A3S4TXL5_9BACT</name>
<protein>
    <submittedName>
        <fullName evidence="1">Uncharacterized protein</fullName>
    </submittedName>
</protein>
<evidence type="ECO:0000313" key="1">
    <source>
        <dbReference type="EMBL" id="VEH15585.1"/>
    </source>
</evidence>
<dbReference type="AlphaFoldDB" id="A0A3S4TXL5"/>
<accession>A0A3S4TXL5</accession>
<proteinExistence type="predicted"/>
<dbReference type="EMBL" id="LR134384">
    <property type="protein sequence ID" value="VEH15585.1"/>
    <property type="molecule type" value="Genomic_DNA"/>
</dbReference>
<reference evidence="1 2" key="1">
    <citation type="submission" date="2018-12" db="EMBL/GenBank/DDBJ databases">
        <authorList>
            <consortium name="Pathogen Informatics"/>
        </authorList>
    </citation>
    <scope>NUCLEOTIDE SEQUENCE [LARGE SCALE GENOMIC DNA]</scope>
    <source>
        <strain evidence="1 2">NCTC13071</strain>
    </source>
</reference>
<gene>
    <name evidence="1" type="ORF">NCTC13071_01589</name>
</gene>